<dbReference type="Gene3D" id="3.40.50.1240">
    <property type="entry name" value="Phosphoglycerate mutase-like"/>
    <property type="match status" value="1"/>
</dbReference>
<feature type="active site" description="Tele-phosphohistidine intermediate" evidence="1">
    <location>
        <position position="12"/>
    </location>
</feature>
<sequence>MQKTKEIYLVRHGQTDFNLKGIVQGSGVDSDLNATGQQQAEAFFKAYRDIPFDKIYTSRLKRSQQSVQRFMDLGIPWEAHQGLNEINWGYREGKAITPEENEYYYSVIDAWNRGETTLRIDGGESPQDVADRQQPVLELMLSRPEEERILVCMHGRAMRILLCLMLHYELRCMDTFEHHNLGLYKLNYTGSMFSVERYNDIAHLQKVKSFG</sequence>
<dbReference type="AlphaFoldDB" id="A0A1G9H1L1"/>
<organism evidence="3 4">
    <name type="scientific">Catalinimonas alkaloidigena</name>
    <dbReference type="NCBI Taxonomy" id="1075417"/>
    <lineage>
        <taxon>Bacteria</taxon>
        <taxon>Pseudomonadati</taxon>
        <taxon>Bacteroidota</taxon>
        <taxon>Cytophagia</taxon>
        <taxon>Cytophagales</taxon>
        <taxon>Catalimonadaceae</taxon>
        <taxon>Catalinimonas</taxon>
    </lineage>
</organism>
<dbReference type="CDD" id="cd07067">
    <property type="entry name" value="HP_PGM_like"/>
    <property type="match status" value="1"/>
</dbReference>
<name>A0A1G9H1L1_9BACT</name>
<feature type="binding site" evidence="2">
    <location>
        <begin position="11"/>
        <end position="18"/>
    </location>
    <ligand>
        <name>substrate</name>
    </ligand>
</feature>
<dbReference type="Proteomes" id="UP000198510">
    <property type="component" value="Unassembled WGS sequence"/>
</dbReference>
<dbReference type="STRING" id="1075417.SAMN05421823_104290"/>
<dbReference type="RefSeq" id="WP_089682269.1">
    <property type="nucleotide sequence ID" value="NZ_FNFO01000004.1"/>
</dbReference>
<dbReference type="PROSITE" id="PS00175">
    <property type="entry name" value="PG_MUTASE"/>
    <property type="match status" value="1"/>
</dbReference>
<evidence type="ECO:0000256" key="2">
    <source>
        <dbReference type="PIRSR" id="PIRSR613078-2"/>
    </source>
</evidence>
<proteinExistence type="predicted"/>
<feature type="binding site" evidence="2">
    <location>
        <position position="62"/>
    </location>
    <ligand>
        <name>substrate</name>
    </ligand>
</feature>
<accession>A0A1G9H1L1</accession>
<dbReference type="InterPro" id="IPR001345">
    <property type="entry name" value="PG/BPGM_mutase_AS"/>
</dbReference>
<evidence type="ECO:0000313" key="3">
    <source>
        <dbReference type="EMBL" id="SDL06848.1"/>
    </source>
</evidence>
<dbReference type="PIRSF" id="PIRSF000709">
    <property type="entry name" value="6PFK_2-Ptase"/>
    <property type="match status" value="1"/>
</dbReference>
<dbReference type="SUPFAM" id="SSF53254">
    <property type="entry name" value="Phosphoglycerate mutase-like"/>
    <property type="match status" value="1"/>
</dbReference>
<dbReference type="GO" id="GO:0016791">
    <property type="term" value="F:phosphatase activity"/>
    <property type="evidence" value="ECO:0007669"/>
    <property type="project" value="TreeGrafter"/>
</dbReference>
<gene>
    <name evidence="3" type="ORF">SAMN05421823_104290</name>
</gene>
<dbReference type="InterPro" id="IPR013078">
    <property type="entry name" value="His_Pase_superF_clade-1"/>
</dbReference>
<evidence type="ECO:0000256" key="1">
    <source>
        <dbReference type="PIRSR" id="PIRSR613078-1"/>
    </source>
</evidence>
<reference evidence="3 4" key="1">
    <citation type="submission" date="2016-10" db="EMBL/GenBank/DDBJ databases">
        <authorList>
            <person name="de Groot N.N."/>
        </authorList>
    </citation>
    <scope>NUCLEOTIDE SEQUENCE [LARGE SCALE GENOMIC DNA]</scope>
    <source>
        <strain evidence="3 4">DSM 25186</strain>
    </source>
</reference>
<dbReference type="OrthoDB" id="9782128at2"/>
<dbReference type="SMART" id="SM00855">
    <property type="entry name" value="PGAM"/>
    <property type="match status" value="1"/>
</dbReference>
<evidence type="ECO:0000313" key="4">
    <source>
        <dbReference type="Proteomes" id="UP000198510"/>
    </source>
</evidence>
<dbReference type="PANTHER" id="PTHR48100">
    <property type="entry name" value="BROAD-SPECIFICITY PHOSPHATASE YOR283W-RELATED"/>
    <property type="match status" value="1"/>
</dbReference>
<dbReference type="InterPro" id="IPR050275">
    <property type="entry name" value="PGM_Phosphatase"/>
</dbReference>
<dbReference type="Pfam" id="PF00300">
    <property type="entry name" value="His_Phos_1"/>
    <property type="match status" value="1"/>
</dbReference>
<dbReference type="PANTHER" id="PTHR48100:SF15">
    <property type="entry name" value="SEDOHEPTULOSE 1,7-BISPHOSPHATASE"/>
    <property type="match status" value="1"/>
</dbReference>
<protein>
    <submittedName>
        <fullName evidence="3">Probable phosphoglycerate mutase</fullName>
    </submittedName>
</protein>
<feature type="active site" description="Proton donor/acceptor" evidence="1">
    <location>
        <position position="85"/>
    </location>
</feature>
<dbReference type="EMBL" id="FNFO01000004">
    <property type="protein sequence ID" value="SDL06848.1"/>
    <property type="molecule type" value="Genomic_DNA"/>
</dbReference>
<keyword evidence="4" id="KW-1185">Reference proteome</keyword>
<dbReference type="InterPro" id="IPR029033">
    <property type="entry name" value="His_PPase_superfam"/>
</dbReference>